<dbReference type="NCBIfam" id="TIGR00115">
    <property type="entry name" value="tig"/>
    <property type="match status" value="1"/>
</dbReference>
<dbReference type="Gene3D" id="3.30.70.1050">
    <property type="entry name" value="Trigger factor ribosome-binding domain"/>
    <property type="match status" value="1"/>
</dbReference>
<comment type="subcellular location">
    <subcellularLocation>
        <location evidence="12">Cytoplasm</location>
    </subcellularLocation>
    <text evidence="12">About half TF is bound to the ribosome near the polypeptide exit tunnel while the other half is free in the cytoplasm.</text>
</comment>
<name>A0A2T3G061_9FIRM</name>
<evidence type="ECO:0000313" key="18">
    <source>
        <dbReference type="Proteomes" id="UP000240974"/>
    </source>
</evidence>
<dbReference type="EMBL" id="JANGBO010000007">
    <property type="protein sequence ID" value="MCQ5061927.1"/>
    <property type="molecule type" value="Genomic_DNA"/>
</dbReference>
<comment type="function">
    <text evidence="10 12">Involved in protein export. Acts as a chaperone by maintaining the newly synthesized protein in an open conformation. Functions as a peptidyl-prolyl cis-trans isomerase.</text>
</comment>
<evidence type="ECO:0000256" key="5">
    <source>
        <dbReference type="ARBA" id="ARBA00022618"/>
    </source>
</evidence>
<dbReference type="GO" id="GO:0043022">
    <property type="term" value="F:ribosome binding"/>
    <property type="evidence" value="ECO:0007669"/>
    <property type="project" value="TreeGrafter"/>
</dbReference>
<dbReference type="GO" id="GO:0015031">
    <property type="term" value="P:protein transport"/>
    <property type="evidence" value="ECO:0007669"/>
    <property type="project" value="UniProtKB-UniRule"/>
</dbReference>
<comment type="domain">
    <text evidence="12">Consists of 3 domains; the N-terminus binds the ribosome, the middle domain has PPIase activity, while the C-terminus has intrinsic chaperone activity on its own.</text>
</comment>
<dbReference type="EMBL" id="PYLQ01000009">
    <property type="protein sequence ID" value="PST40920.1"/>
    <property type="molecule type" value="Genomic_DNA"/>
</dbReference>
<reference evidence="17 18" key="1">
    <citation type="journal article" date="2019" name="Int. J. Syst. Evol. Microbiol.">
        <title>Faecalibacillus intestinalis gen. nov., sp. nov. and Faecalibacillus faecis sp. nov., isolated from human faeces.</title>
        <authorList>
            <person name="Seo B."/>
            <person name="Jeon K."/>
            <person name="Baek I."/>
            <person name="Lee Y.M."/>
            <person name="Baek K."/>
            <person name="Ko G."/>
        </authorList>
    </citation>
    <scope>NUCLEOTIDE SEQUENCE [LARGE SCALE GENOMIC DNA]</scope>
    <source>
        <strain evidence="17 18">SNUG30099</strain>
    </source>
</reference>
<dbReference type="InterPro" id="IPR008880">
    <property type="entry name" value="Trigger_fac_C"/>
</dbReference>
<evidence type="ECO:0000259" key="15">
    <source>
        <dbReference type="PROSITE" id="PS50059"/>
    </source>
</evidence>
<dbReference type="AlphaFoldDB" id="A0A2T3G061"/>
<dbReference type="SUPFAM" id="SSF109998">
    <property type="entry name" value="Triger factor/SurA peptide-binding domain-like"/>
    <property type="match status" value="1"/>
</dbReference>
<keyword evidence="5 12" id="KW-0132">Cell division</keyword>
<evidence type="ECO:0000256" key="14">
    <source>
        <dbReference type="RuleBase" id="RU003914"/>
    </source>
</evidence>
<dbReference type="GO" id="GO:0051301">
    <property type="term" value="P:cell division"/>
    <property type="evidence" value="ECO:0007669"/>
    <property type="project" value="UniProtKB-KW"/>
</dbReference>
<dbReference type="RefSeq" id="WP_107029915.1">
    <property type="nucleotide sequence ID" value="NZ_AP031432.1"/>
</dbReference>
<keyword evidence="12" id="KW-0963">Cytoplasm</keyword>
<evidence type="ECO:0000313" key="16">
    <source>
        <dbReference type="EMBL" id="MCQ5061927.1"/>
    </source>
</evidence>
<evidence type="ECO:0000256" key="4">
    <source>
        <dbReference type="ARBA" id="ARBA00016902"/>
    </source>
</evidence>
<evidence type="ECO:0000256" key="1">
    <source>
        <dbReference type="ARBA" id="ARBA00000971"/>
    </source>
</evidence>
<evidence type="ECO:0000256" key="6">
    <source>
        <dbReference type="ARBA" id="ARBA00023110"/>
    </source>
</evidence>
<dbReference type="Gene3D" id="1.10.3120.10">
    <property type="entry name" value="Trigger factor, C-terminal domain"/>
    <property type="match status" value="1"/>
</dbReference>
<evidence type="ECO:0000256" key="3">
    <source>
        <dbReference type="ARBA" id="ARBA00013194"/>
    </source>
</evidence>
<keyword evidence="6 12" id="KW-0697">Rotamase</keyword>
<evidence type="ECO:0000256" key="11">
    <source>
        <dbReference type="ARBA" id="ARBA00029986"/>
    </source>
</evidence>
<dbReference type="FunFam" id="3.10.50.40:FF:000001">
    <property type="entry name" value="Trigger factor"/>
    <property type="match status" value="1"/>
</dbReference>
<dbReference type="PANTHER" id="PTHR30560">
    <property type="entry name" value="TRIGGER FACTOR CHAPERONE AND PEPTIDYL-PROLYL CIS/TRANS ISOMERASE"/>
    <property type="match status" value="1"/>
</dbReference>
<dbReference type="GO" id="GO:0044183">
    <property type="term" value="F:protein folding chaperone"/>
    <property type="evidence" value="ECO:0007669"/>
    <property type="project" value="TreeGrafter"/>
</dbReference>
<evidence type="ECO:0000256" key="2">
    <source>
        <dbReference type="ARBA" id="ARBA00005464"/>
    </source>
</evidence>
<dbReference type="Proteomes" id="UP000240974">
    <property type="component" value="Unassembled WGS sequence"/>
</dbReference>
<feature type="domain" description="PPIase FKBP-type" evidence="15">
    <location>
        <begin position="162"/>
        <end position="244"/>
    </location>
</feature>
<evidence type="ECO:0000256" key="12">
    <source>
        <dbReference type="HAMAP-Rule" id="MF_00303"/>
    </source>
</evidence>
<gene>
    <name evidence="12 16" type="primary">tig</name>
    <name evidence="17" type="ORF">C7U54_07855</name>
    <name evidence="16" type="ORF">NE542_08870</name>
</gene>
<comment type="similarity">
    <text evidence="2 12 14">Belongs to the FKBP-type PPIase family. Tig subfamily.</text>
</comment>
<evidence type="ECO:0000256" key="7">
    <source>
        <dbReference type="ARBA" id="ARBA00023186"/>
    </source>
</evidence>
<dbReference type="InterPro" id="IPR005215">
    <property type="entry name" value="Trig_fac"/>
</dbReference>
<dbReference type="InterPro" id="IPR008881">
    <property type="entry name" value="Trigger_fac_ribosome-bd_bac"/>
</dbReference>
<dbReference type="InterPro" id="IPR036611">
    <property type="entry name" value="Trigger_fac_ribosome-bd_sf"/>
</dbReference>
<dbReference type="GO" id="GO:0043335">
    <property type="term" value="P:protein unfolding"/>
    <property type="evidence" value="ECO:0007669"/>
    <property type="project" value="TreeGrafter"/>
</dbReference>
<evidence type="ECO:0000256" key="13">
    <source>
        <dbReference type="PROSITE-ProRule" id="PRU00277"/>
    </source>
</evidence>
<organism evidence="17 18">
    <name type="scientific">Faecalibacillus intestinalis</name>
    <dbReference type="NCBI Taxonomy" id="1982626"/>
    <lineage>
        <taxon>Bacteria</taxon>
        <taxon>Bacillati</taxon>
        <taxon>Bacillota</taxon>
        <taxon>Erysipelotrichia</taxon>
        <taxon>Erysipelotrichales</taxon>
        <taxon>Coprobacillaceae</taxon>
        <taxon>Faecalibacillus</taxon>
    </lineage>
</organism>
<dbReference type="Pfam" id="PF05697">
    <property type="entry name" value="Trigger_N"/>
    <property type="match status" value="1"/>
</dbReference>
<proteinExistence type="inferred from homology"/>
<dbReference type="InterPro" id="IPR046357">
    <property type="entry name" value="PPIase_dom_sf"/>
</dbReference>
<dbReference type="HAMAP" id="MF_00303">
    <property type="entry name" value="Trigger_factor_Tig"/>
    <property type="match status" value="1"/>
</dbReference>
<dbReference type="GO" id="GO:0005737">
    <property type="term" value="C:cytoplasm"/>
    <property type="evidence" value="ECO:0007669"/>
    <property type="project" value="UniProtKB-SubCell"/>
</dbReference>
<dbReference type="SUPFAM" id="SSF102735">
    <property type="entry name" value="Trigger factor ribosome-binding domain"/>
    <property type="match status" value="1"/>
</dbReference>
<dbReference type="PANTHER" id="PTHR30560:SF3">
    <property type="entry name" value="TRIGGER FACTOR-LIKE PROTEIN TIG, CHLOROPLASTIC"/>
    <property type="match status" value="1"/>
</dbReference>
<dbReference type="SUPFAM" id="SSF54534">
    <property type="entry name" value="FKBP-like"/>
    <property type="match status" value="1"/>
</dbReference>
<evidence type="ECO:0000256" key="9">
    <source>
        <dbReference type="ARBA" id="ARBA00023306"/>
    </source>
</evidence>
<dbReference type="InterPro" id="IPR027304">
    <property type="entry name" value="Trigger_fact/SurA_dom_sf"/>
</dbReference>
<comment type="caution">
    <text evidence="17">The sequence shown here is derived from an EMBL/GenBank/DDBJ whole genome shotgun (WGS) entry which is preliminary data.</text>
</comment>
<keyword evidence="7 12" id="KW-0143">Chaperone</keyword>
<keyword evidence="18" id="KW-1185">Reference proteome</keyword>
<dbReference type="GO" id="GO:0051083">
    <property type="term" value="P:'de novo' cotranslational protein folding"/>
    <property type="evidence" value="ECO:0007669"/>
    <property type="project" value="TreeGrafter"/>
</dbReference>
<dbReference type="Pfam" id="PF05698">
    <property type="entry name" value="Trigger_C"/>
    <property type="match status" value="1"/>
</dbReference>
<comment type="catalytic activity">
    <reaction evidence="1 12 13">
        <text>[protein]-peptidylproline (omega=180) = [protein]-peptidylproline (omega=0)</text>
        <dbReference type="Rhea" id="RHEA:16237"/>
        <dbReference type="Rhea" id="RHEA-COMP:10747"/>
        <dbReference type="Rhea" id="RHEA-COMP:10748"/>
        <dbReference type="ChEBI" id="CHEBI:83833"/>
        <dbReference type="ChEBI" id="CHEBI:83834"/>
        <dbReference type="EC" id="5.2.1.8"/>
    </reaction>
</comment>
<evidence type="ECO:0000313" key="17">
    <source>
        <dbReference type="EMBL" id="PST40920.1"/>
    </source>
</evidence>
<reference evidence="16" key="2">
    <citation type="submission" date="2022-06" db="EMBL/GenBank/DDBJ databases">
        <title>Isolation of gut microbiota from human fecal samples.</title>
        <authorList>
            <person name="Pamer E.G."/>
            <person name="Barat B."/>
            <person name="Waligurski E."/>
            <person name="Medina S."/>
            <person name="Paddock L."/>
            <person name="Mostad J."/>
        </authorList>
    </citation>
    <scope>NUCLEOTIDE SEQUENCE</scope>
    <source>
        <strain evidence="16">DFI.6.24</strain>
    </source>
</reference>
<sequence length="427" mass="48142">MRTTTKKLENAVTQIKVTFDKKEWAEAQDAALKRLATRVKLDGFRPGKAPVAMIKARLGKQAIYDEATDQILQKRYADIMKKAEVAPIAQPTLNIDSVDNDNLKITILCPVKPEVELGEYKGLEVKKGRVTVAKKDIEAQVENYRHQFAELTTKENGEVAKGDTVVMDFEGFIDGEAFEGGKAENHSLEIGSGQFIPGFEDQMIGMTCENEKDVVVTFPEDYQATELAGKEATFKVTVHEIKEKVLPEADDELAKDVNIEGVETLDQLKDHIKAQLKSQKENEVENKFFSDLTQALIECCKVEDSEALLNSELDTMLREVEMNLQQQGLSFELYEQFTGKNKDAIKADLTDQAKDRVKLNLILAAIVEAENIEVTDEERNSELETIANTYNRDLEEIKQIFAQNMYQIDADILNRKALDVVKENLKK</sequence>
<dbReference type="PIRSF" id="PIRSF003095">
    <property type="entry name" value="Trigger_factor"/>
    <property type="match status" value="1"/>
</dbReference>
<dbReference type="PROSITE" id="PS50059">
    <property type="entry name" value="FKBP_PPIASE"/>
    <property type="match status" value="1"/>
</dbReference>
<dbReference type="Pfam" id="PF00254">
    <property type="entry name" value="FKBP_C"/>
    <property type="match status" value="1"/>
</dbReference>
<accession>A0A2T3G061</accession>
<evidence type="ECO:0000256" key="10">
    <source>
        <dbReference type="ARBA" id="ARBA00024849"/>
    </source>
</evidence>
<dbReference type="GO" id="GO:0003755">
    <property type="term" value="F:peptidyl-prolyl cis-trans isomerase activity"/>
    <property type="evidence" value="ECO:0007669"/>
    <property type="project" value="UniProtKB-UniRule"/>
</dbReference>
<dbReference type="InterPro" id="IPR001179">
    <property type="entry name" value="PPIase_FKBP_dom"/>
</dbReference>
<dbReference type="InterPro" id="IPR037041">
    <property type="entry name" value="Trigger_fac_C_sf"/>
</dbReference>
<keyword evidence="8 12" id="KW-0413">Isomerase</keyword>
<dbReference type="Proteomes" id="UP001204814">
    <property type="component" value="Unassembled WGS sequence"/>
</dbReference>
<dbReference type="Gene3D" id="3.10.50.40">
    <property type="match status" value="1"/>
</dbReference>
<protein>
    <recommendedName>
        <fullName evidence="4 12">Trigger factor</fullName>
        <shortName evidence="12">TF</shortName>
        <ecNumber evidence="3 12">5.2.1.8</ecNumber>
    </recommendedName>
    <alternativeName>
        <fullName evidence="11 12">PPIase</fullName>
    </alternativeName>
</protein>
<keyword evidence="9 12" id="KW-0131">Cell cycle</keyword>
<evidence type="ECO:0000256" key="8">
    <source>
        <dbReference type="ARBA" id="ARBA00023235"/>
    </source>
</evidence>
<dbReference type="EC" id="5.2.1.8" evidence="3 12"/>